<dbReference type="Pfam" id="PF03886">
    <property type="entry name" value="ABC_trans_aux"/>
    <property type="match status" value="1"/>
</dbReference>
<evidence type="ECO:0000313" key="2">
    <source>
        <dbReference type="EMBL" id="ACA73073.1"/>
    </source>
</evidence>
<feature type="domain" description="ABC-type transport auxiliary lipoprotein component" evidence="1">
    <location>
        <begin position="35"/>
        <end position="176"/>
    </location>
</feature>
<evidence type="ECO:0000259" key="1">
    <source>
        <dbReference type="Pfam" id="PF03886"/>
    </source>
</evidence>
<reference evidence="2" key="1">
    <citation type="submission" date="2008-02" db="EMBL/GenBank/DDBJ databases">
        <title>Complete sequence of Psuedomonas putida W619.</title>
        <authorList>
            <consortium name="US DOE Joint Genome Institute"/>
            <person name="Copeland A."/>
            <person name="Lucas S."/>
            <person name="Lapidus A."/>
            <person name="Barry K."/>
            <person name="Detter J.C."/>
            <person name="Glavina del Rio T."/>
            <person name="Dalin E."/>
            <person name="Tice H."/>
            <person name="Pitluck S."/>
            <person name="Chain P."/>
            <person name="Malfatti S."/>
            <person name="Shin M."/>
            <person name="Vergez L."/>
            <person name="Schmutz J."/>
            <person name="Larimer F."/>
            <person name="Land M."/>
            <person name="Hauser L."/>
            <person name="Kyrpides N."/>
            <person name="Kim E."/>
            <person name="Taghavi S."/>
            <person name="Vangronsveld D."/>
            <person name="van der Lelie D."/>
            <person name="Richardson P."/>
        </authorList>
    </citation>
    <scope>NUCLEOTIDE SEQUENCE</scope>
    <source>
        <strain evidence="2">W619</strain>
    </source>
</reference>
<dbReference type="InterPro" id="IPR005586">
    <property type="entry name" value="ABC_trans_aux"/>
</dbReference>
<dbReference type="HOGENOM" id="CLU_096001_0_1_6"/>
<dbReference type="eggNOG" id="COG3009">
    <property type="taxonomic scope" value="Bacteria"/>
</dbReference>
<accession>B1J946</accession>
<dbReference type="Gene3D" id="3.40.50.10610">
    <property type="entry name" value="ABC-type transport auxiliary lipoprotein component"/>
    <property type="match status" value="1"/>
</dbReference>
<name>B1J946_PSEPW</name>
<dbReference type="STRING" id="390235.PputW619_2579"/>
<dbReference type="SUPFAM" id="SSF159594">
    <property type="entry name" value="XCC0632-like"/>
    <property type="match status" value="1"/>
</dbReference>
<proteinExistence type="predicted"/>
<gene>
    <name evidence="2" type="ordered locus">PputW619_2579</name>
</gene>
<protein>
    <recommendedName>
        <fullName evidence="1">ABC-type transport auxiliary lipoprotein component domain-containing protein</fullName>
    </recommendedName>
</protein>
<organism evidence="2">
    <name type="scientific">Pseudomonas putida (strain W619)</name>
    <dbReference type="NCBI Taxonomy" id="390235"/>
    <lineage>
        <taxon>Bacteria</taxon>
        <taxon>Pseudomonadati</taxon>
        <taxon>Pseudomonadota</taxon>
        <taxon>Gammaproteobacteria</taxon>
        <taxon>Pseudomonadales</taxon>
        <taxon>Pseudomonadaceae</taxon>
        <taxon>Pseudomonas</taxon>
    </lineage>
</organism>
<sequence length="191" mass="20821">MTTGELSMTPLPRITLLIALMALGACRSDPIQFHTLTPAQPAPSFHTAPDEILIEGVNVPPQVDRPQLVIRQGDSSLAILETQWWGATLVDELRSALVDQLSNTRPARKLSLRVDVQRFDSVPGQYALLDARWRLRARDANTQLSCRSTLQTAAGSSIDDVVIAQQANVKRLVALISQAASSTNSTCPVER</sequence>
<dbReference type="AlphaFoldDB" id="B1J946"/>
<dbReference type="KEGG" id="ppw:PputW619_2579"/>
<dbReference type="EMBL" id="CP000949">
    <property type="protein sequence ID" value="ACA73073.1"/>
    <property type="molecule type" value="Genomic_DNA"/>
</dbReference>